<dbReference type="OrthoDB" id="676308at2"/>
<keyword evidence="3" id="KW-1185">Reference proteome</keyword>
<sequence precursor="true">MKKALSILLLLLYATTSFGFGMKQSNCCGQLKSVSFTFKQADHEKYEKERCCENQFNNLKIEDTHLLSGQLSSAVKCFSKQFPATFDSYYPNSGFTIIKLVFIAYSASSSPLHGEIPIYIFNCTYRI</sequence>
<gene>
    <name evidence="2" type="ORF">AY601_1616</name>
</gene>
<dbReference type="AlphaFoldDB" id="A0A127VBI0"/>
<protein>
    <submittedName>
        <fullName evidence="2">Uncharacterized protein</fullName>
    </submittedName>
</protein>
<evidence type="ECO:0000313" key="3">
    <source>
        <dbReference type="Proteomes" id="UP000071561"/>
    </source>
</evidence>
<dbReference type="InterPro" id="IPR058512">
    <property type="entry name" value="DUF8199"/>
</dbReference>
<dbReference type="Pfam" id="PF26622">
    <property type="entry name" value="DUF8199"/>
    <property type="match status" value="1"/>
</dbReference>
<dbReference type="PATRIC" id="fig|188932.3.peg.1682"/>
<reference evidence="2 3" key="1">
    <citation type="submission" date="2016-03" db="EMBL/GenBank/DDBJ databases">
        <title>Complete genome sequence of Pedobacter cryoconitis PAMC 27485.</title>
        <authorList>
            <person name="Lee J."/>
            <person name="Kim O.-S."/>
        </authorList>
    </citation>
    <scope>NUCLEOTIDE SEQUENCE [LARGE SCALE GENOMIC DNA]</scope>
    <source>
        <strain evidence="2 3">PAMC 27485</strain>
    </source>
</reference>
<accession>A0A127VBI0</accession>
<evidence type="ECO:0000313" key="2">
    <source>
        <dbReference type="EMBL" id="AMP98531.1"/>
    </source>
</evidence>
<dbReference type="Proteomes" id="UP000071561">
    <property type="component" value="Chromosome"/>
</dbReference>
<feature type="chain" id="PRO_5007280353" evidence="1">
    <location>
        <begin position="20"/>
        <end position="127"/>
    </location>
</feature>
<feature type="signal peptide" evidence="1">
    <location>
        <begin position="1"/>
        <end position="19"/>
    </location>
</feature>
<dbReference type="RefSeq" id="WP_068398927.1">
    <property type="nucleotide sequence ID" value="NZ_CP014504.1"/>
</dbReference>
<keyword evidence="1" id="KW-0732">Signal</keyword>
<evidence type="ECO:0000256" key="1">
    <source>
        <dbReference type="SAM" id="SignalP"/>
    </source>
</evidence>
<proteinExistence type="predicted"/>
<name>A0A127VBI0_9SPHI</name>
<dbReference type="EMBL" id="CP014504">
    <property type="protein sequence ID" value="AMP98531.1"/>
    <property type="molecule type" value="Genomic_DNA"/>
</dbReference>
<dbReference type="KEGG" id="pcm:AY601_1616"/>
<organism evidence="2 3">
    <name type="scientific">Pedobacter cryoconitis</name>
    <dbReference type="NCBI Taxonomy" id="188932"/>
    <lineage>
        <taxon>Bacteria</taxon>
        <taxon>Pseudomonadati</taxon>
        <taxon>Bacteroidota</taxon>
        <taxon>Sphingobacteriia</taxon>
        <taxon>Sphingobacteriales</taxon>
        <taxon>Sphingobacteriaceae</taxon>
        <taxon>Pedobacter</taxon>
    </lineage>
</organism>